<evidence type="ECO:0000313" key="4">
    <source>
        <dbReference type="EMBL" id="MBK9719877.1"/>
    </source>
</evidence>
<dbReference type="InterPro" id="IPR007431">
    <property type="entry name" value="ACP_PD"/>
</dbReference>
<dbReference type="GO" id="GO:0006633">
    <property type="term" value="P:fatty acid biosynthetic process"/>
    <property type="evidence" value="ECO:0007669"/>
    <property type="project" value="InterPro"/>
</dbReference>
<dbReference type="PANTHER" id="PTHR38764:SF1">
    <property type="entry name" value="ACYL CARRIER PROTEIN PHOSPHODIESTERASE"/>
    <property type="match status" value="1"/>
</dbReference>
<keyword evidence="1" id="KW-0444">Lipid biosynthesis</keyword>
<protein>
    <submittedName>
        <fullName evidence="4">DUF479 domain-containing protein</fullName>
    </submittedName>
</protein>
<evidence type="ECO:0000256" key="1">
    <source>
        <dbReference type="ARBA" id="ARBA00022516"/>
    </source>
</evidence>
<dbReference type="PANTHER" id="PTHR38764">
    <property type="entry name" value="ACYL CARRIER PROTEIN PHOSPHODIESTERASE"/>
    <property type="match status" value="1"/>
</dbReference>
<comment type="caution">
    <text evidence="4">The sequence shown here is derived from an EMBL/GenBank/DDBJ whole genome shotgun (WGS) entry which is preliminary data.</text>
</comment>
<dbReference type="GO" id="GO:0008770">
    <property type="term" value="F:[acyl-carrier-protein] phosphodiesterase activity"/>
    <property type="evidence" value="ECO:0007669"/>
    <property type="project" value="InterPro"/>
</dbReference>
<dbReference type="AlphaFoldDB" id="A0A9D7XJN1"/>
<evidence type="ECO:0000256" key="2">
    <source>
        <dbReference type="ARBA" id="ARBA00022801"/>
    </source>
</evidence>
<dbReference type="EMBL" id="JADKFW010000021">
    <property type="protein sequence ID" value="MBK9719877.1"/>
    <property type="molecule type" value="Genomic_DNA"/>
</dbReference>
<accession>A0A9D7XJN1</accession>
<keyword evidence="3" id="KW-0443">Lipid metabolism</keyword>
<evidence type="ECO:0000313" key="5">
    <source>
        <dbReference type="Proteomes" id="UP000808349"/>
    </source>
</evidence>
<gene>
    <name evidence="4" type="ORF">IPO85_20640</name>
</gene>
<sequence length="198" mass="23636">MNFLAHFVLSYPNRELMVGNYILDLITKKEEKLLHATFIDGVKMHLWIDKSTDEHPHVKKIVSMLRPAVHKYAPVAADILLDHLLFKNWNRYVDKDYDEFADHIYQLLLSQLNFFPDKAKFITERMVNGLWLNQYKSIEGIQDVMTRMNRKATFEVDFNQSVQVFTDQFEIFEHHFLSFFDDMFIAAQQWPILQSEMK</sequence>
<proteinExistence type="predicted"/>
<name>A0A9D7XJN1_9BACT</name>
<organism evidence="4 5">
    <name type="scientific">Candidatus Defluviibacterium haderslevense</name>
    <dbReference type="NCBI Taxonomy" id="2981993"/>
    <lineage>
        <taxon>Bacteria</taxon>
        <taxon>Pseudomonadati</taxon>
        <taxon>Bacteroidota</taxon>
        <taxon>Saprospiria</taxon>
        <taxon>Saprospirales</taxon>
        <taxon>Saprospiraceae</taxon>
        <taxon>Candidatus Defluviibacterium</taxon>
    </lineage>
</organism>
<reference evidence="4 5" key="1">
    <citation type="submission" date="2020-10" db="EMBL/GenBank/DDBJ databases">
        <title>Connecting structure to function with the recovery of over 1000 high-quality activated sludge metagenome-assembled genomes encoding full-length rRNA genes using long-read sequencing.</title>
        <authorList>
            <person name="Singleton C.M."/>
            <person name="Petriglieri F."/>
            <person name="Kristensen J.M."/>
            <person name="Kirkegaard R.H."/>
            <person name="Michaelsen T.Y."/>
            <person name="Andersen M.H."/>
            <person name="Karst S.M."/>
            <person name="Dueholm M.S."/>
            <person name="Nielsen P.H."/>
            <person name="Albertsen M."/>
        </authorList>
    </citation>
    <scope>NUCLEOTIDE SEQUENCE [LARGE SCALE GENOMIC DNA]</scope>
    <source>
        <strain evidence="4">Ribe_18-Q3-R11-54_BAT3C.373</strain>
    </source>
</reference>
<dbReference type="Pfam" id="PF04336">
    <property type="entry name" value="ACP_PD"/>
    <property type="match status" value="1"/>
</dbReference>
<dbReference type="Proteomes" id="UP000808349">
    <property type="component" value="Unassembled WGS sequence"/>
</dbReference>
<keyword evidence="2" id="KW-0378">Hydrolase</keyword>
<evidence type="ECO:0000256" key="3">
    <source>
        <dbReference type="ARBA" id="ARBA00023098"/>
    </source>
</evidence>